<sequence>MSLRGAFGWETAVSLMSNRYVLQLRRAARAAGVPRMLGRFTRDYESPFSKQLMLACRQGDVVWDVGANVGLYTASFADWVGPSGKVFAFEPDAMNLPRLRSACGERPNVEIRPFGLSDRTERRTFLGDGGDGTTSRVLQPGESVPKGAVEVELLTGDDAIQGGKAELPDIIKVDVEGHELSVLKGLQGALANKRLRNVFVEVHFGILDCSGRADDPKRIEEILKRSGFKLSWTDASHIFAARPA</sequence>
<reference evidence="3" key="1">
    <citation type="submission" date="2019-10" db="EMBL/GenBank/DDBJ databases">
        <title>Complete Genome Sequence of Bradyrhizobium betae type strain PL7HG1T.</title>
        <authorList>
            <person name="Bromfield E.S.P."/>
            <person name="Cloutier S."/>
        </authorList>
    </citation>
    <scope>NUCLEOTIDE SEQUENCE [LARGE SCALE GENOMIC DNA]</scope>
    <source>
        <strain evidence="3">PL7HG1</strain>
    </source>
</reference>
<dbReference type="EMBL" id="CP044543">
    <property type="protein sequence ID" value="QFI76077.1"/>
    <property type="molecule type" value="Genomic_DNA"/>
</dbReference>
<dbReference type="KEGG" id="bbet:F8237_28975"/>
<proteinExistence type="predicted"/>
<dbReference type="AlphaFoldDB" id="A0A5P6PCJ0"/>
<feature type="domain" description="Methyltransferase FkbM" evidence="1">
    <location>
        <begin position="64"/>
        <end position="230"/>
    </location>
</feature>
<dbReference type="GO" id="GO:0032259">
    <property type="term" value="P:methylation"/>
    <property type="evidence" value="ECO:0007669"/>
    <property type="project" value="UniProtKB-KW"/>
</dbReference>
<dbReference type="NCBIfam" id="TIGR01444">
    <property type="entry name" value="fkbM_fam"/>
    <property type="match status" value="1"/>
</dbReference>
<dbReference type="SUPFAM" id="SSF53335">
    <property type="entry name" value="S-adenosyl-L-methionine-dependent methyltransferases"/>
    <property type="match status" value="1"/>
</dbReference>
<dbReference type="PANTHER" id="PTHR34203">
    <property type="entry name" value="METHYLTRANSFERASE, FKBM FAMILY PROTEIN"/>
    <property type="match status" value="1"/>
</dbReference>
<keyword evidence="2" id="KW-0489">Methyltransferase</keyword>
<keyword evidence="2" id="KW-0808">Transferase</keyword>
<dbReference type="Proteomes" id="UP000325641">
    <property type="component" value="Chromosome"/>
</dbReference>
<gene>
    <name evidence="2" type="ORF">F8237_28975</name>
</gene>
<dbReference type="InterPro" id="IPR006342">
    <property type="entry name" value="FkbM_mtfrase"/>
</dbReference>
<dbReference type="InterPro" id="IPR029063">
    <property type="entry name" value="SAM-dependent_MTases_sf"/>
</dbReference>
<dbReference type="OrthoDB" id="7272699at2"/>
<name>A0A5P6PCJ0_9BRAD</name>
<dbReference type="PANTHER" id="PTHR34203:SF15">
    <property type="entry name" value="SLL1173 PROTEIN"/>
    <property type="match status" value="1"/>
</dbReference>
<organism evidence="2 3">
    <name type="scientific">Bradyrhizobium betae</name>
    <dbReference type="NCBI Taxonomy" id="244734"/>
    <lineage>
        <taxon>Bacteria</taxon>
        <taxon>Pseudomonadati</taxon>
        <taxon>Pseudomonadota</taxon>
        <taxon>Alphaproteobacteria</taxon>
        <taxon>Hyphomicrobiales</taxon>
        <taxon>Nitrobacteraceae</taxon>
        <taxon>Bradyrhizobium</taxon>
    </lineage>
</organism>
<evidence type="ECO:0000259" key="1">
    <source>
        <dbReference type="Pfam" id="PF05050"/>
    </source>
</evidence>
<evidence type="ECO:0000313" key="3">
    <source>
        <dbReference type="Proteomes" id="UP000325641"/>
    </source>
</evidence>
<accession>A0A5P6PCJ0</accession>
<protein>
    <submittedName>
        <fullName evidence="2">FkbM family methyltransferase</fullName>
    </submittedName>
</protein>
<dbReference type="InterPro" id="IPR052514">
    <property type="entry name" value="SAM-dependent_MTase"/>
</dbReference>
<dbReference type="Pfam" id="PF05050">
    <property type="entry name" value="Methyltransf_21"/>
    <property type="match status" value="1"/>
</dbReference>
<dbReference type="GO" id="GO:0008168">
    <property type="term" value="F:methyltransferase activity"/>
    <property type="evidence" value="ECO:0007669"/>
    <property type="project" value="UniProtKB-KW"/>
</dbReference>
<dbReference type="Gene3D" id="3.40.50.150">
    <property type="entry name" value="Vaccinia Virus protein VP39"/>
    <property type="match status" value="1"/>
</dbReference>
<evidence type="ECO:0000313" key="2">
    <source>
        <dbReference type="EMBL" id="QFI76077.1"/>
    </source>
</evidence>